<dbReference type="PROSITE" id="PS50104">
    <property type="entry name" value="TIR"/>
    <property type="match status" value="1"/>
</dbReference>
<dbReference type="FunFam" id="3.40.50.300:FF:001002">
    <property type="entry name" value="Disease resistance protein (TIR-NBS-LRR class)"/>
    <property type="match status" value="1"/>
</dbReference>
<dbReference type="InterPro" id="IPR035897">
    <property type="entry name" value="Toll_tir_struct_dom_sf"/>
</dbReference>
<dbReference type="SMART" id="SM00255">
    <property type="entry name" value="TIR"/>
    <property type="match status" value="1"/>
</dbReference>
<dbReference type="SUPFAM" id="SSF52058">
    <property type="entry name" value="L domain-like"/>
    <property type="match status" value="1"/>
</dbReference>
<dbReference type="FunFam" id="1.10.8.430:FF:000002">
    <property type="entry name" value="Disease resistance protein (TIR-NBS-LRR class)"/>
    <property type="match status" value="1"/>
</dbReference>
<dbReference type="PRINTS" id="PR00364">
    <property type="entry name" value="DISEASERSIST"/>
</dbReference>
<keyword evidence="5" id="KW-0611">Plant defense</keyword>
<name>D7KVG7_ARALL</name>
<dbReference type="InterPro" id="IPR044974">
    <property type="entry name" value="Disease_R_plants"/>
</dbReference>
<dbReference type="PANTHER" id="PTHR11017">
    <property type="entry name" value="LEUCINE-RICH REPEAT-CONTAINING PROTEIN"/>
    <property type="match status" value="1"/>
</dbReference>
<keyword evidence="11" id="KW-1185">Reference proteome</keyword>
<evidence type="ECO:0000256" key="3">
    <source>
        <dbReference type="ARBA" id="ARBA00022737"/>
    </source>
</evidence>
<dbReference type="SUPFAM" id="SSF52200">
    <property type="entry name" value="Toll/Interleukin receptor TIR domain"/>
    <property type="match status" value="1"/>
</dbReference>
<dbReference type="ExpressionAtlas" id="D7KVG7">
    <property type="expression patterns" value="baseline"/>
</dbReference>
<evidence type="ECO:0000313" key="10">
    <source>
        <dbReference type="EMBL" id="EFH62774.1"/>
    </source>
</evidence>
<feature type="domain" description="TIR" evidence="9">
    <location>
        <begin position="11"/>
        <end position="175"/>
    </location>
</feature>
<protein>
    <recommendedName>
        <fullName evidence="1">ADP-ribosyl cyclase/cyclic ADP-ribose hydrolase</fullName>
        <ecNumber evidence="1">3.2.2.6</ecNumber>
    </recommendedName>
</protein>
<dbReference type="PANTHER" id="PTHR11017:SF418">
    <property type="entry name" value="DISEASE RESISTANCE PROTEIN (TIR-NBS-LRR CLASS) FAMILY-RELATED"/>
    <property type="match status" value="1"/>
</dbReference>
<dbReference type="eggNOG" id="ENOG502QQ7T">
    <property type="taxonomic scope" value="Eukaryota"/>
</dbReference>
<dbReference type="InterPro" id="IPR032675">
    <property type="entry name" value="LRR_dom_sf"/>
</dbReference>
<evidence type="ECO:0000256" key="7">
    <source>
        <dbReference type="ARBA" id="ARBA00047304"/>
    </source>
</evidence>
<evidence type="ECO:0000313" key="11">
    <source>
        <dbReference type="Proteomes" id="UP000008694"/>
    </source>
</evidence>
<keyword evidence="3" id="KW-0677">Repeat</keyword>
<evidence type="ECO:0000256" key="1">
    <source>
        <dbReference type="ARBA" id="ARBA00011982"/>
    </source>
</evidence>
<accession>D7KVG7</accession>
<dbReference type="GO" id="GO:0007165">
    <property type="term" value="P:signal transduction"/>
    <property type="evidence" value="ECO:0007669"/>
    <property type="project" value="InterPro"/>
</dbReference>
<evidence type="ECO:0000259" key="9">
    <source>
        <dbReference type="PROSITE" id="PS50104"/>
    </source>
</evidence>
<dbReference type="GO" id="GO:0061809">
    <property type="term" value="F:NAD+ nucleosidase activity, cyclic ADP-ribose generating"/>
    <property type="evidence" value="ECO:0007669"/>
    <property type="project" value="UniProtKB-EC"/>
</dbReference>
<keyword evidence="2" id="KW-0433">Leucine-rich repeat</keyword>
<proteinExistence type="predicted"/>
<dbReference type="Pfam" id="PF23282">
    <property type="entry name" value="WHD_ROQ1"/>
    <property type="match status" value="1"/>
</dbReference>
<gene>
    <name evidence="10" type="ORF">ARALYDRAFT_675206</name>
</gene>
<dbReference type="HOGENOM" id="CLU_001561_0_1_1"/>
<feature type="region of interest" description="Disordered" evidence="8">
    <location>
        <begin position="948"/>
        <end position="988"/>
    </location>
</feature>
<dbReference type="Pfam" id="PF00931">
    <property type="entry name" value="NB-ARC"/>
    <property type="match status" value="1"/>
</dbReference>
<evidence type="ECO:0000256" key="2">
    <source>
        <dbReference type="ARBA" id="ARBA00022614"/>
    </source>
</evidence>
<evidence type="ECO:0000256" key="4">
    <source>
        <dbReference type="ARBA" id="ARBA00022801"/>
    </source>
</evidence>
<dbReference type="Gene3D" id="3.80.10.10">
    <property type="entry name" value="Ribonuclease Inhibitor"/>
    <property type="match status" value="2"/>
</dbReference>
<feature type="compositionally biased region" description="Acidic residues" evidence="8">
    <location>
        <begin position="958"/>
        <end position="982"/>
    </location>
</feature>
<dbReference type="EMBL" id="GL348714">
    <property type="protein sequence ID" value="EFH62774.1"/>
    <property type="molecule type" value="Genomic_DNA"/>
</dbReference>
<dbReference type="GO" id="GO:0006952">
    <property type="term" value="P:defense response"/>
    <property type="evidence" value="ECO:0007669"/>
    <property type="project" value="UniProtKB-KW"/>
</dbReference>
<sequence>MACSSLPLRIWTYRVFASFHGPDVRKTFLSHLRKQFNYNGITMFDDQGIERSQTIAPALTRAINESRIAIVVLSKNYASSSWCLDELVQILKCKEDRGQIVMTVFYGVDPHDVRKQTGDFGRAFNETCARKTEEERRKWSQALNYVGNIAGEHFRNWDNEAKMIEKIARDVSDKVNATPSRDFDDMVGLETHLRMMQSLLDLDNDGVMMVGISGPAGIGKTTIARALKNLFSNRFQLSCFMDNFRGSYPIGFDEYGFKLRLQEELLSKILNQSGMRISHLGVIQERLCDMKVLIILDDVNDVKQLEALVNENSWFGPGSRIIVTTENKEILHRHGIDNVYNVGFPSDEEALKILCRYAFKQSSPRHSFLMMAKWVAQLCGNLPLGLRVVGSSLHGKNEDEWKYIVRRLETIMDGEIEEVLRVGYESLHENEQTLFLHIAIFFNYEDGDLVKAMLADNSLDIEHGLKILINKSLIHISSKGEILMHNLLQQMGRQAIRRQEPWKRRILIDAQEICDVLENNTNAHIPEEMDYLPPLRLLRWEAYPSKTLPLRFCPENLVELSMEDSQLKKLWEGTQLLTNLKKMDLSRSLELKELPDLSNATNLETLELSGCTSLVELPSSIANLQKLEDIMMNSCQKLEVIPTNINLTSLKRIHMAGCSRLASFPNFSTNITALDISDTSVDVLPALIVHWSHLYYIDIRGRGKYKNASNFPGCVGRLDLSYTDVDKIPDCIKDLLWLQRIYLSCCRKLTSLPELPNWLLLLIADNCELLERVTFPINSPNAELIFTNCFKLDGETRKLFIQQSFLSNCIPGRVMPSEFNHRAKGNSVMVRLSSASLRFRACIIVSHIQDQHRRIYKNVKLQYRIIGKSSWSIHKMFLVGHPRGSPGIRRKHLCIFYGDFLEEDLSIEVNSELLFEFRNISDLYTYEDCEIIECGVRILTNEVEESSDGNTKTRLDQVSEDDDDDWSYDSEPSEVLEDSEGDNMDHTTEVLISCDSKSDKAYDEEGKEDNVQGKEHTNCWSWLFLCFE</sequence>
<dbReference type="InterPro" id="IPR042197">
    <property type="entry name" value="Apaf_helical"/>
</dbReference>
<evidence type="ECO:0000256" key="6">
    <source>
        <dbReference type="ARBA" id="ARBA00023027"/>
    </source>
</evidence>
<dbReference type="InterPro" id="IPR000157">
    <property type="entry name" value="TIR_dom"/>
</dbReference>
<evidence type="ECO:0000256" key="5">
    <source>
        <dbReference type="ARBA" id="ARBA00022821"/>
    </source>
</evidence>
<dbReference type="STRING" id="81972.D7KVG7"/>
<dbReference type="Gene3D" id="3.40.50.300">
    <property type="entry name" value="P-loop containing nucleotide triphosphate hydrolases"/>
    <property type="match status" value="1"/>
</dbReference>
<evidence type="ECO:0000256" key="8">
    <source>
        <dbReference type="SAM" id="MobiDB-lite"/>
    </source>
</evidence>
<organism evidence="11">
    <name type="scientific">Arabidopsis lyrata subsp. lyrata</name>
    <name type="common">Lyre-leaved rock-cress</name>
    <dbReference type="NCBI Taxonomy" id="81972"/>
    <lineage>
        <taxon>Eukaryota</taxon>
        <taxon>Viridiplantae</taxon>
        <taxon>Streptophyta</taxon>
        <taxon>Embryophyta</taxon>
        <taxon>Tracheophyta</taxon>
        <taxon>Spermatophyta</taxon>
        <taxon>Magnoliopsida</taxon>
        <taxon>eudicotyledons</taxon>
        <taxon>Gunneridae</taxon>
        <taxon>Pentapetalae</taxon>
        <taxon>rosids</taxon>
        <taxon>malvids</taxon>
        <taxon>Brassicales</taxon>
        <taxon>Brassicaceae</taxon>
        <taxon>Camelineae</taxon>
        <taxon>Arabidopsis</taxon>
    </lineage>
</organism>
<dbReference type="FunFam" id="3.40.50.10140:FF:000007">
    <property type="entry name" value="Disease resistance protein (TIR-NBS-LRR class)"/>
    <property type="match status" value="1"/>
</dbReference>
<comment type="catalytic activity">
    <reaction evidence="7">
        <text>NAD(+) + H2O = ADP-D-ribose + nicotinamide + H(+)</text>
        <dbReference type="Rhea" id="RHEA:16301"/>
        <dbReference type="ChEBI" id="CHEBI:15377"/>
        <dbReference type="ChEBI" id="CHEBI:15378"/>
        <dbReference type="ChEBI" id="CHEBI:17154"/>
        <dbReference type="ChEBI" id="CHEBI:57540"/>
        <dbReference type="ChEBI" id="CHEBI:57967"/>
        <dbReference type="EC" id="3.2.2.6"/>
    </reaction>
    <physiologicalReaction direction="left-to-right" evidence="7">
        <dbReference type="Rhea" id="RHEA:16302"/>
    </physiologicalReaction>
</comment>
<dbReference type="InterPro" id="IPR002182">
    <property type="entry name" value="NB-ARC"/>
</dbReference>
<dbReference type="GO" id="GO:0043531">
    <property type="term" value="F:ADP binding"/>
    <property type="evidence" value="ECO:0007669"/>
    <property type="project" value="InterPro"/>
</dbReference>
<keyword evidence="4" id="KW-0378">Hydrolase</keyword>
<dbReference type="Pfam" id="PF07725">
    <property type="entry name" value="LRR_3"/>
    <property type="match status" value="1"/>
</dbReference>
<dbReference type="EC" id="3.2.2.6" evidence="1"/>
<dbReference type="InterPro" id="IPR036390">
    <property type="entry name" value="WH_DNA-bd_sf"/>
</dbReference>
<dbReference type="AlphaFoldDB" id="D7KVG7"/>
<keyword evidence="6" id="KW-0520">NAD</keyword>
<dbReference type="Gramene" id="Al_scaffold_0002_356">
    <property type="protein sequence ID" value="Al_scaffold_0002_356"/>
    <property type="gene ID" value="Al_scaffold_0002_356"/>
</dbReference>
<dbReference type="Pfam" id="PF01582">
    <property type="entry name" value="TIR"/>
    <property type="match status" value="1"/>
</dbReference>
<dbReference type="Proteomes" id="UP000008694">
    <property type="component" value="Unassembled WGS sequence"/>
</dbReference>
<dbReference type="SUPFAM" id="SSF52540">
    <property type="entry name" value="P-loop containing nucleoside triphosphate hydrolases"/>
    <property type="match status" value="1"/>
</dbReference>
<dbReference type="InterPro" id="IPR011713">
    <property type="entry name" value="Leu-rich_rpt_3"/>
</dbReference>
<dbReference type="Gene3D" id="1.10.8.430">
    <property type="entry name" value="Helical domain of apoptotic protease-activating factors"/>
    <property type="match status" value="1"/>
</dbReference>
<dbReference type="Gene3D" id="3.40.50.10140">
    <property type="entry name" value="Toll/interleukin-1 receptor homology (TIR) domain"/>
    <property type="match status" value="1"/>
</dbReference>
<dbReference type="SUPFAM" id="SSF46785">
    <property type="entry name" value="Winged helix' DNA-binding domain"/>
    <property type="match status" value="1"/>
</dbReference>
<dbReference type="InterPro" id="IPR058192">
    <property type="entry name" value="WHD_ROQ1-like"/>
</dbReference>
<reference evidence="11" key="1">
    <citation type="journal article" date="2011" name="Nat. Genet.">
        <title>The Arabidopsis lyrata genome sequence and the basis of rapid genome size change.</title>
        <authorList>
            <person name="Hu T.T."/>
            <person name="Pattyn P."/>
            <person name="Bakker E.G."/>
            <person name="Cao J."/>
            <person name="Cheng J.-F."/>
            <person name="Clark R.M."/>
            <person name="Fahlgren N."/>
            <person name="Fawcett J.A."/>
            <person name="Grimwood J."/>
            <person name="Gundlach H."/>
            <person name="Haberer G."/>
            <person name="Hollister J.D."/>
            <person name="Ossowski S."/>
            <person name="Ottilar R.P."/>
            <person name="Salamov A.A."/>
            <person name="Schneeberger K."/>
            <person name="Spannagl M."/>
            <person name="Wang X."/>
            <person name="Yang L."/>
            <person name="Nasrallah M.E."/>
            <person name="Bergelson J."/>
            <person name="Carrington J.C."/>
            <person name="Gaut B.S."/>
            <person name="Schmutz J."/>
            <person name="Mayer K.F.X."/>
            <person name="Van de Peer Y."/>
            <person name="Grigoriev I.V."/>
            <person name="Nordborg M."/>
            <person name="Weigel D."/>
            <person name="Guo Y.-L."/>
        </authorList>
    </citation>
    <scope>NUCLEOTIDE SEQUENCE [LARGE SCALE GENOMIC DNA]</scope>
    <source>
        <strain evidence="11">cv. MN47</strain>
    </source>
</reference>
<dbReference type="InterPro" id="IPR027417">
    <property type="entry name" value="P-loop_NTPase"/>
</dbReference>